<dbReference type="EMBL" id="AXCR01000010">
    <property type="protein sequence ID" value="KJR81987.1"/>
    <property type="molecule type" value="Genomic_DNA"/>
</dbReference>
<dbReference type="KEGG" id="ssck:SPSK_03770"/>
<dbReference type="AlphaFoldDB" id="A0A0F2LX08"/>
<dbReference type="VEuPathDB" id="FungiDB:SPSK_03770"/>
<comment type="caution">
    <text evidence="1">The sequence shown here is derived from an EMBL/GenBank/DDBJ whole genome shotgun (WGS) entry which is preliminary data.</text>
</comment>
<proteinExistence type="predicted"/>
<sequence length="73" mass="7962">MTPSDGRLQCISYTLYGARSQRLGTAAQGDGPSTAVHEPVEISRHMFCRVGLSLRRATPTFSFISNMTPNMSV</sequence>
<evidence type="ECO:0000313" key="1">
    <source>
        <dbReference type="EMBL" id="KJR81987.1"/>
    </source>
</evidence>
<gene>
    <name evidence="1" type="ORF">SPSK_03770</name>
</gene>
<evidence type="ECO:0000313" key="2">
    <source>
        <dbReference type="Proteomes" id="UP000033710"/>
    </source>
</evidence>
<dbReference type="GeneID" id="27665881"/>
<protein>
    <submittedName>
        <fullName evidence="1">Uncharacterized protein</fullName>
    </submittedName>
</protein>
<name>A0A0F2LX08_SPOSC</name>
<reference evidence="1 2" key="1">
    <citation type="journal article" date="2014" name="BMC Genomics">
        <title>Comparative genomics of the major fungal agents of human and animal Sporotrichosis: Sporothrix schenckii and Sporothrix brasiliensis.</title>
        <authorList>
            <person name="Teixeira M.M."/>
            <person name="de Almeida L.G."/>
            <person name="Kubitschek-Barreira P."/>
            <person name="Alves F.L."/>
            <person name="Kioshima E.S."/>
            <person name="Abadio A.K."/>
            <person name="Fernandes L."/>
            <person name="Derengowski L.S."/>
            <person name="Ferreira K.S."/>
            <person name="Souza R.C."/>
            <person name="Ruiz J.C."/>
            <person name="de Andrade N.C."/>
            <person name="Paes H.C."/>
            <person name="Nicola A.M."/>
            <person name="Albuquerque P."/>
            <person name="Gerber A.L."/>
            <person name="Martins V.P."/>
            <person name="Peconick L.D."/>
            <person name="Neto A.V."/>
            <person name="Chaucanez C.B."/>
            <person name="Silva P.A."/>
            <person name="Cunha O.L."/>
            <person name="de Oliveira F.F."/>
            <person name="dos Santos T.C."/>
            <person name="Barros A.L."/>
            <person name="Soares M.A."/>
            <person name="de Oliveira L.M."/>
            <person name="Marini M.M."/>
            <person name="Villalobos-Duno H."/>
            <person name="Cunha M.M."/>
            <person name="de Hoog S."/>
            <person name="da Silveira J.F."/>
            <person name="Henrissat B."/>
            <person name="Nino-Vega G.A."/>
            <person name="Cisalpino P.S."/>
            <person name="Mora-Montes H.M."/>
            <person name="Almeida S.R."/>
            <person name="Stajich J.E."/>
            <person name="Lopes-Bezerra L.M."/>
            <person name="Vasconcelos A.T."/>
            <person name="Felipe M.S."/>
        </authorList>
    </citation>
    <scope>NUCLEOTIDE SEQUENCE [LARGE SCALE GENOMIC DNA]</scope>
    <source>
        <strain evidence="1 2">1099-18</strain>
    </source>
</reference>
<reference evidence="1 2" key="2">
    <citation type="journal article" date="2015" name="Eukaryot. Cell">
        <title>Asexual propagation of a virulent clone complex in a human and feline outbreak of sporotrichosis.</title>
        <authorList>
            <person name="Teixeira Mde M."/>
            <person name="Rodrigues A.M."/>
            <person name="Tsui C.K."/>
            <person name="de Almeida L.G."/>
            <person name="Van Diepeningen A.D."/>
            <person name="van den Ende B.G."/>
            <person name="Fernandes G.F."/>
            <person name="Kano R."/>
            <person name="Hamelin R.C."/>
            <person name="Lopes-Bezerra L.M."/>
            <person name="Vasconcelos A.T."/>
            <person name="de Hoog S."/>
            <person name="de Camargo Z.P."/>
            <person name="Felipe M.S."/>
        </authorList>
    </citation>
    <scope>NUCLEOTIDE SEQUENCE [LARGE SCALE GENOMIC DNA]</scope>
    <source>
        <strain evidence="1 2">1099-18</strain>
    </source>
</reference>
<dbReference type="Proteomes" id="UP000033710">
    <property type="component" value="Unassembled WGS sequence"/>
</dbReference>
<organism evidence="1 2">
    <name type="scientific">Sporothrix schenckii 1099-18</name>
    <dbReference type="NCBI Taxonomy" id="1397361"/>
    <lineage>
        <taxon>Eukaryota</taxon>
        <taxon>Fungi</taxon>
        <taxon>Dikarya</taxon>
        <taxon>Ascomycota</taxon>
        <taxon>Pezizomycotina</taxon>
        <taxon>Sordariomycetes</taxon>
        <taxon>Sordariomycetidae</taxon>
        <taxon>Ophiostomatales</taxon>
        <taxon>Ophiostomataceae</taxon>
        <taxon>Sporothrix</taxon>
    </lineage>
</organism>
<accession>A0A0F2LX08</accession>
<dbReference type="RefSeq" id="XP_016584663.1">
    <property type="nucleotide sequence ID" value="XM_016730604.1"/>
</dbReference>